<dbReference type="RefSeq" id="WP_061662517.1">
    <property type="nucleotide sequence ID" value="NZ_LOMO01000001.1"/>
</dbReference>
<evidence type="ECO:0000313" key="3">
    <source>
        <dbReference type="EMBL" id="PFF46050.1"/>
    </source>
</evidence>
<organism evidence="2 4">
    <name type="scientific">Bacillus cereus</name>
    <dbReference type="NCBI Taxonomy" id="1396"/>
    <lineage>
        <taxon>Bacteria</taxon>
        <taxon>Bacillati</taxon>
        <taxon>Bacillota</taxon>
        <taxon>Bacilli</taxon>
        <taxon>Bacillales</taxon>
        <taxon>Bacillaceae</taxon>
        <taxon>Bacillus</taxon>
        <taxon>Bacillus cereus group</taxon>
    </lineage>
</organism>
<dbReference type="AlphaFoldDB" id="A0A9X0MJY8"/>
<evidence type="ECO:0000256" key="1">
    <source>
        <dbReference type="SAM" id="Phobius"/>
    </source>
</evidence>
<proteinExistence type="predicted"/>
<reference evidence="3 5" key="2">
    <citation type="submission" date="2017-09" db="EMBL/GenBank/DDBJ databases">
        <title>Large-scale bioinformatics analysis of Bacillus genomes uncovers conserved roles of natural products in bacterial physiology.</title>
        <authorList>
            <consortium name="Agbiome Team Llc"/>
            <person name="Bleich R.M."/>
            <person name="Kirk G.J."/>
            <person name="Santa Maria K.C."/>
            <person name="Allen S.E."/>
            <person name="Farag S."/>
            <person name="Shank E.A."/>
            <person name="Bowers A."/>
        </authorList>
    </citation>
    <scope>NUCLEOTIDE SEQUENCE [LARGE SCALE GENOMIC DNA]</scope>
    <source>
        <strain evidence="3 5">AFS020204</strain>
    </source>
</reference>
<dbReference type="Proteomes" id="UP000220210">
    <property type="component" value="Unassembled WGS sequence"/>
</dbReference>
<dbReference type="Proteomes" id="UP000075476">
    <property type="component" value="Unassembled WGS sequence"/>
</dbReference>
<gene>
    <name evidence="2" type="ORF">AT268_32295</name>
    <name evidence="3" type="ORF">CN357_21615</name>
</gene>
<reference evidence="2 4" key="1">
    <citation type="submission" date="2015-12" db="EMBL/GenBank/DDBJ databases">
        <title>Bacillus cereus Group isolate.</title>
        <authorList>
            <person name="Kovac J."/>
        </authorList>
    </citation>
    <scope>NUCLEOTIDE SEQUENCE [LARGE SCALE GENOMIC DNA]</scope>
    <source>
        <strain evidence="2 4">FSL K6-0073</strain>
    </source>
</reference>
<keyword evidence="1" id="KW-0472">Membrane</keyword>
<accession>A0A9X0MJY8</accession>
<keyword evidence="1" id="KW-0812">Transmembrane</keyword>
<evidence type="ECO:0000313" key="5">
    <source>
        <dbReference type="Proteomes" id="UP000220210"/>
    </source>
</evidence>
<dbReference type="EMBL" id="LOMO01000001">
    <property type="protein sequence ID" value="KXY51179.1"/>
    <property type="molecule type" value="Genomic_DNA"/>
</dbReference>
<name>A0A9X0MJY8_BACCE</name>
<keyword evidence="1" id="KW-1133">Transmembrane helix</keyword>
<feature type="transmembrane region" description="Helical" evidence="1">
    <location>
        <begin position="6"/>
        <end position="39"/>
    </location>
</feature>
<evidence type="ECO:0000313" key="2">
    <source>
        <dbReference type="EMBL" id="KXY51179.1"/>
    </source>
</evidence>
<protein>
    <submittedName>
        <fullName evidence="2">Uncharacterized protein</fullName>
    </submittedName>
</protein>
<dbReference type="EMBL" id="NTSO01000015">
    <property type="protein sequence ID" value="PFF46050.1"/>
    <property type="molecule type" value="Genomic_DNA"/>
</dbReference>
<comment type="caution">
    <text evidence="2">The sequence shown here is derived from an EMBL/GenBank/DDBJ whole genome shotgun (WGS) entry which is preliminary data.</text>
</comment>
<evidence type="ECO:0000313" key="4">
    <source>
        <dbReference type="Proteomes" id="UP000075476"/>
    </source>
</evidence>
<sequence>MPNENMILVLFFIGIPMLSLLFCLFPIITIVVALGICLLFSIWCTITDSYMEVSDVKESISNRLDISTGEILFDLNKKNATYLRPGNYSVFTSKGEFILELGIEYNNFYWIELSQVSDVNFIDELNI</sequence>